<sequence length="142" mass="16879">MLKRGEAIIRDRTQRCKLNKIDNNYGVGYYASPFSIPRYRLFYFVEEAVAKRKSRWFKQAEGTPDWMRHQTPDVPKRANEERLRLCAVCKVRHFLRRSKEPILTCPLNKDKNLCEGYQEAMRLGIVQRVVQSPSTDQMKKRK</sequence>
<reference evidence="1 2" key="1">
    <citation type="journal article" date="2016" name="Nat. Commun.">
        <title>Thousands of microbial genomes shed light on interconnected biogeochemical processes in an aquifer system.</title>
        <authorList>
            <person name="Anantharaman K."/>
            <person name="Brown C.T."/>
            <person name="Hug L.A."/>
            <person name="Sharon I."/>
            <person name="Castelle C.J."/>
            <person name="Probst A.J."/>
            <person name="Thomas B.C."/>
            <person name="Singh A."/>
            <person name="Wilkins M.J."/>
            <person name="Karaoz U."/>
            <person name="Brodie E.L."/>
            <person name="Williams K.H."/>
            <person name="Hubbard S.S."/>
            <person name="Banfield J.F."/>
        </authorList>
    </citation>
    <scope>NUCLEOTIDE SEQUENCE [LARGE SCALE GENOMIC DNA]</scope>
</reference>
<organism evidence="1 2">
    <name type="scientific">Candidatus Woesebacteria bacterium RIFCSPHIGHO2_01_FULL_41_10</name>
    <dbReference type="NCBI Taxonomy" id="1802500"/>
    <lineage>
        <taxon>Bacteria</taxon>
        <taxon>Candidatus Woeseibacteriota</taxon>
    </lineage>
</organism>
<comment type="caution">
    <text evidence="1">The sequence shown here is derived from an EMBL/GenBank/DDBJ whole genome shotgun (WGS) entry which is preliminary data.</text>
</comment>
<accession>A0A1F7YNU6</accession>
<dbReference type="AlphaFoldDB" id="A0A1F7YNU6"/>
<gene>
    <name evidence="1" type="ORF">A2801_01180</name>
</gene>
<dbReference type="Proteomes" id="UP000177263">
    <property type="component" value="Unassembled WGS sequence"/>
</dbReference>
<name>A0A1F7YNU6_9BACT</name>
<protein>
    <submittedName>
        <fullName evidence="1">Uncharacterized protein</fullName>
    </submittedName>
</protein>
<evidence type="ECO:0000313" key="1">
    <source>
        <dbReference type="EMBL" id="OGM28957.1"/>
    </source>
</evidence>
<proteinExistence type="predicted"/>
<evidence type="ECO:0000313" key="2">
    <source>
        <dbReference type="Proteomes" id="UP000177263"/>
    </source>
</evidence>
<dbReference type="EMBL" id="MGGM01000022">
    <property type="protein sequence ID" value="OGM28957.1"/>
    <property type="molecule type" value="Genomic_DNA"/>
</dbReference>